<feature type="coiled-coil region" evidence="3">
    <location>
        <begin position="107"/>
        <end position="179"/>
    </location>
</feature>
<evidence type="ECO:0000256" key="4">
    <source>
        <dbReference type="SAM" id="MobiDB-lite"/>
    </source>
</evidence>
<dbReference type="GO" id="GO:0022857">
    <property type="term" value="F:transmembrane transporter activity"/>
    <property type="evidence" value="ECO:0007669"/>
    <property type="project" value="InterPro"/>
</dbReference>
<feature type="compositionally biased region" description="Polar residues" evidence="4">
    <location>
        <begin position="364"/>
        <end position="374"/>
    </location>
</feature>
<dbReference type="InterPro" id="IPR058624">
    <property type="entry name" value="MdtA-like_HH"/>
</dbReference>
<dbReference type="GO" id="GO:0005886">
    <property type="term" value="C:plasma membrane"/>
    <property type="evidence" value="ECO:0007669"/>
    <property type="project" value="UniProtKB-SubCell"/>
</dbReference>
<evidence type="ECO:0000256" key="1">
    <source>
        <dbReference type="ARBA" id="ARBA00004196"/>
    </source>
</evidence>
<proteinExistence type="inferred from homology"/>
<organism evidence="10 11">
    <name type="scientific">Pseudooceanicola marinus</name>
    <dbReference type="NCBI Taxonomy" id="396013"/>
    <lineage>
        <taxon>Bacteria</taxon>
        <taxon>Pseudomonadati</taxon>
        <taxon>Pseudomonadota</taxon>
        <taxon>Alphaproteobacteria</taxon>
        <taxon>Rhodobacterales</taxon>
        <taxon>Paracoccaceae</taxon>
        <taxon>Pseudooceanicola</taxon>
    </lineage>
</organism>
<evidence type="ECO:0000259" key="8">
    <source>
        <dbReference type="Pfam" id="PF25944"/>
    </source>
</evidence>
<dbReference type="AlphaFoldDB" id="A0A1X6YN87"/>
<feature type="chain" id="PRO_5013230991" evidence="5">
    <location>
        <begin position="32"/>
        <end position="386"/>
    </location>
</feature>
<dbReference type="Gene3D" id="1.10.287.470">
    <property type="entry name" value="Helix hairpin bin"/>
    <property type="match status" value="1"/>
</dbReference>
<reference evidence="11" key="1">
    <citation type="submission" date="2017-03" db="EMBL/GenBank/DDBJ databases">
        <authorList>
            <person name="Rodrigo-Torres L."/>
            <person name="Arahal R.D."/>
            <person name="Lucena T."/>
        </authorList>
    </citation>
    <scope>NUCLEOTIDE SEQUENCE [LARGE SCALE GENOMIC DNA]</scope>
    <source>
        <strain evidence="11">CECT 7751</strain>
    </source>
</reference>
<dbReference type="NCBIfam" id="TIGR01730">
    <property type="entry name" value="RND_mfp"/>
    <property type="match status" value="1"/>
</dbReference>
<dbReference type="InterPro" id="IPR058625">
    <property type="entry name" value="MdtA-like_BSH"/>
</dbReference>
<dbReference type="GO" id="GO:0046677">
    <property type="term" value="P:response to antibiotic"/>
    <property type="evidence" value="ECO:0007669"/>
    <property type="project" value="TreeGrafter"/>
</dbReference>
<name>A0A1X6YN87_9RHOB</name>
<sequence>MAQVSKASVRSIVSALALSASLALTTGAALAQQGGERPPAAVTVQTLHPQSLTLTSTLPGRVRAVAEAEVRPQVNGIITERMFREGSMVEEGQVLYQIDPTTYEAALAQAEASLTSAQAQLRAAERDFERVQELADRGINSQQAMDDATSARDIAQAQVKMAEAALRTAQIELDRTQIRARLSGLVGLSEVSQGALVTASQATPLTTIRQLDTVHVDVTQSAAELLDWRRGAADIGDGAEAEVSLTLADGSEFAHTGLLTAAEPHVDEQTGVVVLRMEFPNDEMMLLPGMYVQVEMPTNAMDNVYLVPQEAVTRDRRGNPQTLVVTADNTVEQRSLTVLQDRGSDWVVTEGVNDGDRVIVAGLQNASPGATVSPQERAADGDDASE</sequence>
<feature type="region of interest" description="Disordered" evidence="4">
    <location>
        <begin position="364"/>
        <end position="386"/>
    </location>
</feature>
<evidence type="ECO:0000313" key="11">
    <source>
        <dbReference type="Proteomes" id="UP000193963"/>
    </source>
</evidence>
<dbReference type="Proteomes" id="UP000193963">
    <property type="component" value="Unassembled WGS sequence"/>
</dbReference>
<dbReference type="Pfam" id="PF25876">
    <property type="entry name" value="HH_MFP_RND"/>
    <property type="match status" value="1"/>
</dbReference>
<evidence type="ECO:0000313" key="10">
    <source>
        <dbReference type="EMBL" id="SLN26274.1"/>
    </source>
</evidence>
<dbReference type="OrthoDB" id="9816569at2"/>
<feature type="signal peptide" evidence="5">
    <location>
        <begin position="1"/>
        <end position="31"/>
    </location>
</feature>
<keyword evidence="5" id="KW-0732">Signal</keyword>
<evidence type="ECO:0000259" key="9">
    <source>
        <dbReference type="Pfam" id="PF25967"/>
    </source>
</evidence>
<dbReference type="InterPro" id="IPR006143">
    <property type="entry name" value="RND_pump_MFP"/>
</dbReference>
<evidence type="ECO:0000259" key="7">
    <source>
        <dbReference type="Pfam" id="PF25917"/>
    </source>
</evidence>
<dbReference type="Gene3D" id="2.40.420.20">
    <property type="match status" value="1"/>
</dbReference>
<dbReference type="Pfam" id="PF25917">
    <property type="entry name" value="BSH_RND"/>
    <property type="match status" value="1"/>
</dbReference>
<dbReference type="Gene3D" id="2.40.50.100">
    <property type="match status" value="1"/>
</dbReference>
<protein>
    <submittedName>
        <fullName evidence="10">Putative efflux pump periplasmic linker TtgA</fullName>
    </submittedName>
</protein>
<gene>
    <name evidence="10" type="primary">ttgA</name>
    <name evidence="10" type="ORF">PSM7751_00961</name>
</gene>
<dbReference type="FunFam" id="2.40.420.20:FF:000001">
    <property type="entry name" value="Efflux RND transporter periplasmic adaptor subunit"/>
    <property type="match status" value="1"/>
</dbReference>
<dbReference type="RefSeq" id="WP_085886867.1">
    <property type="nucleotide sequence ID" value="NZ_FWFN01000002.1"/>
</dbReference>
<feature type="domain" description="Multidrug resistance protein MdtA-like C-terminal permuted SH3" evidence="9">
    <location>
        <begin position="303"/>
        <end position="364"/>
    </location>
</feature>
<dbReference type="SUPFAM" id="SSF111369">
    <property type="entry name" value="HlyD-like secretion proteins"/>
    <property type="match status" value="1"/>
</dbReference>
<dbReference type="PANTHER" id="PTHR30158:SF3">
    <property type="entry name" value="MULTIDRUG EFFLUX PUMP SUBUNIT ACRA-RELATED"/>
    <property type="match status" value="1"/>
</dbReference>
<evidence type="ECO:0000256" key="5">
    <source>
        <dbReference type="SAM" id="SignalP"/>
    </source>
</evidence>
<dbReference type="Pfam" id="PF25944">
    <property type="entry name" value="Beta-barrel_RND"/>
    <property type="match status" value="1"/>
</dbReference>
<accession>A0A1X6YN87</accession>
<dbReference type="InterPro" id="IPR058627">
    <property type="entry name" value="MdtA-like_C"/>
</dbReference>
<feature type="domain" description="Multidrug resistance protein MdtA-like beta-barrel" evidence="8">
    <location>
        <begin position="213"/>
        <end position="296"/>
    </location>
</feature>
<dbReference type="PANTHER" id="PTHR30158">
    <property type="entry name" value="ACRA/E-RELATED COMPONENT OF DRUG EFFLUX TRANSPORTER"/>
    <property type="match status" value="1"/>
</dbReference>
<feature type="domain" description="Multidrug resistance protein MdtA-like alpha-helical hairpin" evidence="6">
    <location>
        <begin position="107"/>
        <end position="176"/>
    </location>
</feature>
<keyword evidence="11" id="KW-1185">Reference proteome</keyword>
<evidence type="ECO:0000259" key="6">
    <source>
        <dbReference type="Pfam" id="PF25876"/>
    </source>
</evidence>
<comment type="similarity">
    <text evidence="2">Belongs to the membrane fusion protein (MFP) (TC 8.A.1) family.</text>
</comment>
<feature type="domain" description="Multidrug resistance protein MdtA-like barrel-sandwich hybrid" evidence="7">
    <location>
        <begin position="67"/>
        <end position="208"/>
    </location>
</feature>
<dbReference type="InterPro" id="IPR058626">
    <property type="entry name" value="MdtA-like_b-barrel"/>
</dbReference>
<evidence type="ECO:0000256" key="3">
    <source>
        <dbReference type="SAM" id="Coils"/>
    </source>
</evidence>
<keyword evidence="3" id="KW-0175">Coiled coil</keyword>
<dbReference type="Pfam" id="PF25967">
    <property type="entry name" value="RND-MFP_C"/>
    <property type="match status" value="1"/>
</dbReference>
<dbReference type="EMBL" id="FWFN01000002">
    <property type="protein sequence ID" value="SLN26274.1"/>
    <property type="molecule type" value="Genomic_DNA"/>
</dbReference>
<dbReference type="Gene3D" id="2.40.30.170">
    <property type="match status" value="1"/>
</dbReference>
<evidence type="ECO:0000256" key="2">
    <source>
        <dbReference type="ARBA" id="ARBA00009477"/>
    </source>
</evidence>
<comment type="subcellular location">
    <subcellularLocation>
        <location evidence="1">Cell envelope</location>
    </subcellularLocation>
</comment>